<dbReference type="eggNOG" id="ENOG502RA8U">
    <property type="taxonomic scope" value="Eukaryota"/>
</dbReference>
<dbReference type="RefSeq" id="XP_007835470.1">
    <property type="nucleotide sequence ID" value="XM_007837279.1"/>
</dbReference>
<gene>
    <name evidence="1" type="ORF">PFICI_08698</name>
</gene>
<name>W3WYC3_PESFW</name>
<proteinExistence type="predicted"/>
<dbReference type="AlphaFoldDB" id="W3WYC3"/>
<evidence type="ECO:0000313" key="2">
    <source>
        <dbReference type="Proteomes" id="UP000030651"/>
    </source>
</evidence>
<protein>
    <submittedName>
        <fullName evidence="1">Uncharacterized protein</fullName>
    </submittedName>
</protein>
<dbReference type="KEGG" id="pfy:PFICI_08698"/>
<dbReference type="InParanoid" id="W3WYC3"/>
<dbReference type="OMA" id="SASAMNM"/>
<dbReference type="Proteomes" id="UP000030651">
    <property type="component" value="Unassembled WGS sequence"/>
</dbReference>
<reference evidence="2" key="1">
    <citation type="journal article" date="2015" name="BMC Genomics">
        <title>Genomic and transcriptomic analysis of the endophytic fungus Pestalotiopsis fici reveals its lifestyle and high potential for synthesis of natural products.</title>
        <authorList>
            <person name="Wang X."/>
            <person name="Zhang X."/>
            <person name="Liu L."/>
            <person name="Xiang M."/>
            <person name="Wang W."/>
            <person name="Sun X."/>
            <person name="Che Y."/>
            <person name="Guo L."/>
            <person name="Liu G."/>
            <person name="Guo L."/>
            <person name="Wang C."/>
            <person name="Yin W.B."/>
            <person name="Stadler M."/>
            <person name="Zhang X."/>
            <person name="Liu X."/>
        </authorList>
    </citation>
    <scope>NUCLEOTIDE SEQUENCE [LARGE SCALE GENOMIC DNA]</scope>
    <source>
        <strain evidence="2">W106-1 / CGMCC3.15140</strain>
    </source>
</reference>
<organism evidence="1 2">
    <name type="scientific">Pestalotiopsis fici (strain W106-1 / CGMCC3.15140)</name>
    <dbReference type="NCBI Taxonomy" id="1229662"/>
    <lineage>
        <taxon>Eukaryota</taxon>
        <taxon>Fungi</taxon>
        <taxon>Dikarya</taxon>
        <taxon>Ascomycota</taxon>
        <taxon>Pezizomycotina</taxon>
        <taxon>Sordariomycetes</taxon>
        <taxon>Xylariomycetidae</taxon>
        <taxon>Amphisphaeriales</taxon>
        <taxon>Sporocadaceae</taxon>
        <taxon>Pestalotiopsis</taxon>
    </lineage>
</organism>
<accession>W3WYC3</accession>
<keyword evidence="2" id="KW-1185">Reference proteome</keyword>
<dbReference type="OrthoDB" id="4983399at2759"/>
<dbReference type="EMBL" id="KI912114">
    <property type="protein sequence ID" value="ETS78845.1"/>
    <property type="molecule type" value="Genomic_DNA"/>
</dbReference>
<sequence>MLPQQILATIALTTSASASAMNMRRAADPIMGPATCGVGGKERYLDHDDLVKTVEEFAAWVERGANGQVDAAGKFHYSLHYDSDDVTLFACDYKSNSAGSVITGQLIRKALGSNGWLDQQCNTDNAGYERSNDLSVGRTFVSSYSLPLVLVDTWN</sequence>
<dbReference type="HOGENOM" id="CLU_1749811_0_0_1"/>
<dbReference type="GeneID" id="19273711"/>
<evidence type="ECO:0000313" key="1">
    <source>
        <dbReference type="EMBL" id="ETS78845.1"/>
    </source>
</evidence>